<reference evidence="2" key="1">
    <citation type="submission" date="2023-01" db="EMBL/GenBank/DDBJ databases">
        <title>The chitinases involved in constricting ring structure development in the nematode-trapping fungus Drechslerella dactyloides.</title>
        <authorList>
            <person name="Wang R."/>
            <person name="Zhang L."/>
            <person name="Tang P."/>
            <person name="Li S."/>
            <person name="Liang L."/>
        </authorList>
    </citation>
    <scope>NUCLEOTIDE SEQUENCE</scope>
    <source>
        <strain evidence="2">YMF1.00031</strain>
    </source>
</reference>
<feature type="compositionally biased region" description="Low complexity" evidence="1">
    <location>
        <begin position="465"/>
        <end position="474"/>
    </location>
</feature>
<feature type="compositionally biased region" description="Basic residues" evidence="1">
    <location>
        <begin position="525"/>
        <end position="539"/>
    </location>
</feature>
<dbReference type="Proteomes" id="UP001221413">
    <property type="component" value="Unassembled WGS sequence"/>
</dbReference>
<evidence type="ECO:0000256" key="1">
    <source>
        <dbReference type="SAM" id="MobiDB-lite"/>
    </source>
</evidence>
<dbReference type="InterPro" id="IPR038883">
    <property type="entry name" value="AN11006-like"/>
</dbReference>
<comment type="caution">
    <text evidence="2">The sequence shown here is derived from an EMBL/GenBank/DDBJ whole genome shotgun (WGS) entry which is preliminary data.</text>
</comment>
<dbReference type="AlphaFoldDB" id="A0AAD6IRP3"/>
<keyword evidence="3" id="KW-1185">Reference proteome</keyword>
<dbReference type="PANTHER" id="PTHR42085:SF1">
    <property type="entry name" value="F-BOX DOMAIN-CONTAINING PROTEIN"/>
    <property type="match status" value="1"/>
</dbReference>
<feature type="compositionally biased region" description="Pro residues" evidence="1">
    <location>
        <begin position="412"/>
        <end position="423"/>
    </location>
</feature>
<feature type="region of interest" description="Disordered" evidence="1">
    <location>
        <begin position="389"/>
        <end position="484"/>
    </location>
</feature>
<feature type="region of interest" description="Disordered" evidence="1">
    <location>
        <begin position="504"/>
        <end position="549"/>
    </location>
</feature>
<feature type="compositionally biased region" description="Basic residues" evidence="1">
    <location>
        <begin position="425"/>
        <end position="442"/>
    </location>
</feature>
<gene>
    <name evidence="2" type="ORF">Dda_8277</name>
</gene>
<protein>
    <submittedName>
        <fullName evidence="2">Uncharacterized protein</fullName>
    </submittedName>
</protein>
<proteinExistence type="predicted"/>
<evidence type="ECO:0000313" key="3">
    <source>
        <dbReference type="Proteomes" id="UP001221413"/>
    </source>
</evidence>
<organism evidence="2 3">
    <name type="scientific">Drechslerella dactyloides</name>
    <name type="common">Nematode-trapping fungus</name>
    <name type="synonym">Arthrobotrys dactyloides</name>
    <dbReference type="NCBI Taxonomy" id="74499"/>
    <lineage>
        <taxon>Eukaryota</taxon>
        <taxon>Fungi</taxon>
        <taxon>Dikarya</taxon>
        <taxon>Ascomycota</taxon>
        <taxon>Pezizomycotina</taxon>
        <taxon>Orbiliomycetes</taxon>
        <taxon>Orbiliales</taxon>
        <taxon>Orbiliaceae</taxon>
        <taxon>Drechslerella</taxon>
    </lineage>
</organism>
<name>A0AAD6IRP3_DREDA</name>
<dbReference type="PANTHER" id="PTHR42085">
    <property type="entry name" value="F-BOX DOMAIN-CONTAINING PROTEIN"/>
    <property type="match status" value="1"/>
</dbReference>
<evidence type="ECO:0000313" key="2">
    <source>
        <dbReference type="EMBL" id="KAJ6257388.1"/>
    </source>
</evidence>
<accession>A0AAD6IRP3</accession>
<sequence length="656" mass="73985">MNTAIAVTELLPSQEAEFPRRVSDPSIARRFDAVPPFLRLPRELRDEIYKYLLPLAPREAHVGMWYPSAHYPTEPSFKLAILRVNKQIHDEASAVLYGCSTFVFWINIKKRQTYANNDTSRDPKTCFDGNFNAPWERLAFTRREDTVGAYRGYDPRTRELPPQIEESDAKIQPAPRYRALLRHVRVSVRDFCTSPDNRTISPLSDIAREKMRRVLLPIAYRMQTSFGDAGSKLNMTIELRPRIYKHGRLTLPVRLDEDVDVGLYQEIIEMVWPLTTGPWQWRLKIPNELLALFPNAAEKILERCTQLTVITDAEKQSYSSIRPQCSSFWSMPKGELVTFRDTITRFANRSPVMGTCYGTGFAAGGLDGVLITPYLGDISRASATPSLVSDKTITPHTSPRVVEPTRGTPAFLCPPPLPPPPPAQSRRRRPPPWKAPQKRKRSPPPPSRKPAPKSSAPRSKRRKLSSPSPSSPSQQDPPKPTTEDVKGYAVEFEPAEAFERMLARQRGLEPRPRSAQKQAQDAMRIRKKNSAKKPRKGVHKCPAPNCTDPKPTWSNRRNFHDHLGEHGIKVWECSFCGSTHARSDSVYVHLKTTCAHNVRDAIRRKQSALSGDGGGGAECVALAFGPGLPAPSEWTQLLEDPPRPYFESCSQDLTYT</sequence>
<dbReference type="EMBL" id="JAQGDS010000011">
    <property type="protein sequence ID" value="KAJ6257388.1"/>
    <property type="molecule type" value="Genomic_DNA"/>
</dbReference>